<organism evidence="1">
    <name type="scientific">marine sediment metagenome</name>
    <dbReference type="NCBI Taxonomy" id="412755"/>
    <lineage>
        <taxon>unclassified sequences</taxon>
        <taxon>metagenomes</taxon>
        <taxon>ecological metagenomes</taxon>
    </lineage>
</organism>
<evidence type="ECO:0000313" key="1">
    <source>
        <dbReference type="EMBL" id="GAI91608.1"/>
    </source>
</evidence>
<name>X1SF82_9ZZZZ</name>
<protein>
    <submittedName>
        <fullName evidence="1">Uncharacterized protein</fullName>
    </submittedName>
</protein>
<reference evidence="1" key="1">
    <citation type="journal article" date="2014" name="Front. Microbiol.">
        <title>High frequency of phylogenetically diverse reductive dehalogenase-homologous genes in deep subseafloor sedimentary metagenomes.</title>
        <authorList>
            <person name="Kawai M."/>
            <person name="Futagami T."/>
            <person name="Toyoda A."/>
            <person name="Takaki Y."/>
            <person name="Nishi S."/>
            <person name="Hori S."/>
            <person name="Arai W."/>
            <person name="Tsubouchi T."/>
            <person name="Morono Y."/>
            <person name="Uchiyama I."/>
            <person name="Ito T."/>
            <person name="Fujiyama A."/>
            <person name="Inagaki F."/>
            <person name="Takami H."/>
        </authorList>
    </citation>
    <scope>NUCLEOTIDE SEQUENCE</scope>
    <source>
        <strain evidence="1">Expedition CK06-06</strain>
    </source>
</reference>
<comment type="caution">
    <text evidence="1">The sequence shown here is derived from an EMBL/GenBank/DDBJ whole genome shotgun (WGS) entry which is preliminary data.</text>
</comment>
<proteinExistence type="predicted"/>
<sequence length="158" mass="18111">MVKPKVALIYKSDERGMSGHHYTTGSYHFFVDGLQQNDRIDVTYHSIARKLHAADYKGHDLLLVFNLIEGVDWSELAEINKPKIASNCDGHRIPARIDLFDKCGIGTFINSGSTVYARKFLPERFHYCRFSFGIDADRHISPPWEERLKKPILVTGEM</sequence>
<dbReference type="AlphaFoldDB" id="X1SF82"/>
<dbReference type="EMBL" id="BARW01019119">
    <property type="protein sequence ID" value="GAI91608.1"/>
    <property type="molecule type" value="Genomic_DNA"/>
</dbReference>
<gene>
    <name evidence="1" type="ORF">S12H4_32591</name>
</gene>
<feature type="non-terminal residue" evidence="1">
    <location>
        <position position="158"/>
    </location>
</feature>
<accession>X1SF82</accession>